<keyword evidence="4 5" id="KW-0472">Membrane</keyword>
<dbReference type="PANTHER" id="PTHR31465">
    <property type="entry name" value="PROTEIN RTA1-RELATED"/>
    <property type="match status" value="1"/>
</dbReference>
<dbReference type="Pfam" id="PF04479">
    <property type="entry name" value="RTA1"/>
    <property type="match status" value="1"/>
</dbReference>
<protein>
    <submittedName>
        <fullName evidence="6">RTA1 like protein</fullName>
    </submittedName>
</protein>
<feature type="transmembrane region" description="Helical" evidence="5">
    <location>
        <begin position="42"/>
        <end position="63"/>
    </location>
</feature>
<feature type="transmembrane region" description="Helical" evidence="5">
    <location>
        <begin position="75"/>
        <end position="97"/>
    </location>
</feature>
<feature type="transmembrane region" description="Helical" evidence="5">
    <location>
        <begin position="197"/>
        <end position="219"/>
    </location>
</feature>
<comment type="subcellular location">
    <subcellularLocation>
        <location evidence="1">Membrane</location>
        <topology evidence="1">Multi-pass membrane protein</topology>
    </subcellularLocation>
</comment>
<gene>
    <name evidence="6" type="ORF">BDW59DRAFT_174775</name>
</gene>
<dbReference type="InterPro" id="IPR007568">
    <property type="entry name" value="RTA1"/>
</dbReference>
<evidence type="ECO:0000256" key="2">
    <source>
        <dbReference type="ARBA" id="ARBA00022692"/>
    </source>
</evidence>
<dbReference type="Proteomes" id="UP001610335">
    <property type="component" value="Unassembled WGS sequence"/>
</dbReference>
<keyword evidence="2 5" id="KW-0812">Transmembrane</keyword>
<keyword evidence="3 5" id="KW-1133">Transmembrane helix</keyword>
<evidence type="ECO:0000256" key="3">
    <source>
        <dbReference type="ARBA" id="ARBA00022989"/>
    </source>
</evidence>
<feature type="transmembrane region" description="Helical" evidence="5">
    <location>
        <begin position="154"/>
        <end position="176"/>
    </location>
</feature>
<feature type="transmembrane region" description="Helical" evidence="5">
    <location>
        <begin position="12"/>
        <end position="30"/>
    </location>
</feature>
<dbReference type="EMBL" id="JBFXLS010000075">
    <property type="protein sequence ID" value="KAL2819662.1"/>
    <property type="molecule type" value="Genomic_DNA"/>
</dbReference>
<feature type="transmembrane region" description="Helical" evidence="5">
    <location>
        <begin position="239"/>
        <end position="257"/>
    </location>
</feature>
<feature type="transmembrane region" description="Helical" evidence="5">
    <location>
        <begin position="117"/>
        <end position="142"/>
    </location>
</feature>
<evidence type="ECO:0000313" key="6">
    <source>
        <dbReference type="EMBL" id="KAL2819662.1"/>
    </source>
</evidence>
<name>A0ABR4HWB3_9EURO</name>
<accession>A0ABR4HWB3</accession>
<evidence type="ECO:0000256" key="1">
    <source>
        <dbReference type="ARBA" id="ARBA00004141"/>
    </source>
</evidence>
<comment type="caution">
    <text evidence="6">The sequence shown here is derived from an EMBL/GenBank/DDBJ whole genome shotgun (WGS) entry which is preliminary data.</text>
</comment>
<organism evidence="6 7">
    <name type="scientific">Aspergillus cavernicola</name>
    <dbReference type="NCBI Taxonomy" id="176166"/>
    <lineage>
        <taxon>Eukaryota</taxon>
        <taxon>Fungi</taxon>
        <taxon>Dikarya</taxon>
        <taxon>Ascomycota</taxon>
        <taxon>Pezizomycotina</taxon>
        <taxon>Eurotiomycetes</taxon>
        <taxon>Eurotiomycetidae</taxon>
        <taxon>Eurotiales</taxon>
        <taxon>Aspergillaceae</taxon>
        <taxon>Aspergillus</taxon>
        <taxon>Aspergillus subgen. Nidulantes</taxon>
    </lineage>
</organism>
<sequence>MTSTYVLYHYNPSFAAALCFTVAFGVSTAAHLWQACRYKTRFMIPFIIGAIIETLGYAARIVSAKQSPDWSVGPYAIQSLLLLLAPPLLAASIYMVLGRIIRLVEGEERSLLHPKKLTKVFTSGDVLSFLTQCAGGGMLSQAKTESKVLLGERVIIVGLFVQVLFFGGFMILSVLFHRNIHRNPTTASLATDNRGGVPAWKTCLYVLYTVSLLIMVRSIYRVVEYIQGSEGYLQGHEAYLYVLDAALMLVVCGVFIWKHPGALIRVSKK</sequence>
<evidence type="ECO:0000256" key="4">
    <source>
        <dbReference type="ARBA" id="ARBA00023136"/>
    </source>
</evidence>
<evidence type="ECO:0000313" key="7">
    <source>
        <dbReference type="Proteomes" id="UP001610335"/>
    </source>
</evidence>
<dbReference type="PANTHER" id="PTHR31465:SF1">
    <property type="entry name" value="PROTEIN RTA1-RELATED"/>
    <property type="match status" value="1"/>
</dbReference>
<proteinExistence type="predicted"/>
<keyword evidence="7" id="KW-1185">Reference proteome</keyword>
<reference evidence="6 7" key="1">
    <citation type="submission" date="2024-07" db="EMBL/GenBank/DDBJ databases">
        <title>Section-level genome sequencing and comparative genomics of Aspergillus sections Usti and Cavernicolus.</title>
        <authorList>
            <consortium name="Lawrence Berkeley National Laboratory"/>
            <person name="Nybo J.L."/>
            <person name="Vesth T.C."/>
            <person name="Theobald S."/>
            <person name="Frisvad J.C."/>
            <person name="Larsen T.O."/>
            <person name="Kjaerboelling I."/>
            <person name="Rothschild-Mancinelli K."/>
            <person name="Lyhne E.K."/>
            <person name="Kogle M.E."/>
            <person name="Barry K."/>
            <person name="Clum A."/>
            <person name="Na H."/>
            <person name="Ledsgaard L."/>
            <person name="Lin J."/>
            <person name="Lipzen A."/>
            <person name="Kuo A."/>
            <person name="Riley R."/>
            <person name="Mondo S."/>
            <person name="LaButti K."/>
            <person name="Haridas S."/>
            <person name="Pangalinan J."/>
            <person name="Salamov A.A."/>
            <person name="Simmons B.A."/>
            <person name="Magnuson J.K."/>
            <person name="Chen J."/>
            <person name="Drula E."/>
            <person name="Henrissat B."/>
            <person name="Wiebenga A."/>
            <person name="Lubbers R.J."/>
            <person name="Gomes A.C."/>
            <person name="Makela M.R."/>
            <person name="Stajich J."/>
            <person name="Grigoriev I.V."/>
            <person name="Mortensen U.H."/>
            <person name="De vries R.P."/>
            <person name="Baker S.E."/>
            <person name="Andersen M.R."/>
        </authorList>
    </citation>
    <scope>NUCLEOTIDE SEQUENCE [LARGE SCALE GENOMIC DNA]</scope>
    <source>
        <strain evidence="6 7">CBS 600.67</strain>
    </source>
</reference>
<evidence type="ECO:0000256" key="5">
    <source>
        <dbReference type="SAM" id="Phobius"/>
    </source>
</evidence>